<protein>
    <submittedName>
        <fullName evidence="2">Helix-hairpin-helix motif-containing protein</fullName>
    </submittedName>
</protein>
<sequence length="156" mass="17911">MHKWKIFGFLLLAIVSTIYSFSKPRVIQKKQETALYVTLEGAFKKNGEVKIKEGMRMKELVEQVGIKDNASLAALDLERTLKPEARYYLPLKRSNAISLNKGTVEDFMTLKGIGKKTAEKIVDYRKSHVYTCLEDIMNVEGIGEKRYLAYRDQLCL</sequence>
<dbReference type="InterPro" id="IPR003583">
    <property type="entry name" value="Hlx-hairpin-Hlx_DNA-bd_motif"/>
</dbReference>
<gene>
    <name evidence="2" type="ORF">SAMN04487834_100428</name>
</gene>
<dbReference type="InterPro" id="IPR051675">
    <property type="entry name" value="Endo/Exo/Phosphatase_dom_1"/>
</dbReference>
<dbReference type="OrthoDB" id="9790239at2"/>
<reference evidence="3" key="1">
    <citation type="submission" date="2016-10" db="EMBL/GenBank/DDBJ databases">
        <authorList>
            <person name="Varghese N."/>
        </authorList>
    </citation>
    <scope>NUCLEOTIDE SEQUENCE [LARGE SCALE GENOMIC DNA]</scope>
    <source>
        <strain evidence="3">DSM 20406</strain>
    </source>
</reference>
<keyword evidence="3" id="KW-1185">Reference proteome</keyword>
<dbReference type="PANTHER" id="PTHR21180">
    <property type="entry name" value="ENDONUCLEASE/EXONUCLEASE/PHOSPHATASE FAMILY DOMAIN-CONTAINING PROTEIN 1"/>
    <property type="match status" value="1"/>
</dbReference>
<evidence type="ECO:0000313" key="3">
    <source>
        <dbReference type="Proteomes" id="UP000183028"/>
    </source>
</evidence>
<dbReference type="Pfam" id="PF12836">
    <property type="entry name" value="HHH_3"/>
    <property type="match status" value="1"/>
</dbReference>
<dbReference type="GO" id="GO:0006281">
    <property type="term" value="P:DNA repair"/>
    <property type="evidence" value="ECO:0007669"/>
    <property type="project" value="InterPro"/>
</dbReference>
<organism evidence="2 3">
    <name type="scientific">Sharpea azabuensis</name>
    <dbReference type="NCBI Taxonomy" id="322505"/>
    <lineage>
        <taxon>Bacteria</taxon>
        <taxon>Bacillati</taxon>
        <taxon>Bacillota</taxon>
        <taxon>Erysipelotrichia</taxon>
        <taxon>Erysipelotrichales</taxon>
        <taxon>Coprobacillaceae</taxon>
        <taxon>Sharpea</taxon>
    </lineage>
</organism>
<dbReference type="eggNOG" id="COG1555">
    <property type="taxonomic scope" value="Bacteria"/>
</dbReference>
<dbReference type="InterPro" id="IPR010994">
    <property type="entry name" value="RuvA_2-like"/>
</dbReference>
<feature type="domain" description="Helix-hairpin-helix DNA-binding motif class 1" evidence="1">
    <location>
        <begin position="105"/>
        <end position="124"/>
    </location>
</feature>
<dbReference type="SMART" id="SM00278">
    <property type="entry name" value="HhH1"/>
    <property type="match status" value="2"/>
</dbReference>
<dbReference type="Gene3D" id="1.10.150.320">
    <property type="entry name" value="Photosystem II 12 kDa extrinsic protein"/>
    <property type="match status" value="1"/>
</dbReference>
<evidence type="ECO:0000259" key="1">
    <source>
        <dbReference type="SMART" id="SM00278"/>
    </source>
</evidence>
<dbReference type="GO" id="GO:0003677">
    <property type="term" value="F:DNA binding"/>
    <property type="evidence" value="ECO:0007669"/>
    <property type="project" value="InterPro"/>
</dbReference>
<dbReference type="SUPFAM" id="SSF47781">
    <property type="entry name" value="RuvA domain 2-like"/>
    <property type="match status" value="1"/>
</dbReference>
<dbReference type="EMBL" id="FNYK01000004">
    <property type="protein sequence ID" value="SEI44156.1"/>
    <property type="molecule type" value="Genomic_DNA"/>
</dbReference>
<dbReference type="STRING" id="322505.SAMN04487836_10215"/>
<evidence type="ECO:0000313" key="2">
    <source>
        <dbReference type="EMBL" id="SEI44156.1"/>
    </source>
</evidence>
<dbReference type="Proteomes" id="UP000183028">
    <property type="component" value="Unassembled WGS sequence"/>
</dbReference>
<dbReference type="AlphaFoldDB" id="A0A1H6QQ75"/>
<name>A0A1H6QQ75_9FIRM</name>
<proteinExistence type="predicted"/>
<feature type="domain" description="Helix-hairpin-helix DNA-binding motif class 1" evidence="1">
    <location>
        <begin position="134"/>
        <end position="153"/>
    </location>
</feature>
<dbReference type="PANTHER" id="PTHR21180:SF32">
    <property type="entry name" value="ENDONUCLEASE_EXONUCLEASE_PHOSPHATASE FAMILY DOMAIN-CONTAINING PROTEIN 1"/>
    <property type="match status" value="1"/>
</dbReference>
<accession>A0A1H6QQ75</accession>